<evidence type="ECO:0000313" key="1">
    <source>
        <dbReference type="EMBL" id="KAF3333651.1"/>
    </source>
</evidence>
<reference evidence="1" key="1">
    <citation type="submission" date="2020-01" db="EMBL/GenBank/DDBJ databases">
        <title>Genome sequence of Kobresia littledalei, the first chromosome-level genome in the family Cyperaceae.</title>
        <authorList>
            <person name="Qu G."/>
        </authorList>
    </citation>
    <scope>NUCLEOTIDE SEQUENCE</scope>
    <source>
        <strain evidence="1">C.B.Clarke</strain>
        <tissue evidence="1">Leaf</tissue>
    </source>
</reference>
<proteinExistence type="predicted"/>
<dbReference type="Proteomes" id="UP000623129">
    <property type="component" value="Unassembled WGS sequence"/>
</dbReference>
<keyword evidence="2" id="KW-1185">Reference proteome</keyword>
<protein>
    <submittedName>
        <fullName evidence="1">Uncharacterized protein</fullName>
    </submittedName>
</protein>
<dbReference type="EMBL" id="SWLB01000010">
    <property type="protein sequence ID" value="KAF3333651.1"/>
    <property type="molecule type" value="Genomic_DNA"/>
</dbReference>
<gene>
    <name evidence="1" type="ORF">FCM35_KLT01342</name>
</gene>
<accession>A0A833RCM6</accession>
<organism evidence="1 2">
    <name type="scientific">Carex littledalei</name>
    <dbReference type="NCBI Taxonomy" id="544730"/>
    <lineage>
        <taxon>Eukaryota</taxon>
        <taxon>Viridiplantae</taxon>
        <taxon>Streptophyta</taxon>
        <taxon>Embryophyta</taxon>
        <taxon>Tracheophyta</taxon>
        <taxon>Spermatophyta</taxon>
        <taxon>Magnoliopsida</taxon>
        <taxon>Liliopsida</taxon>
        <taxon>Poales</taxon>
        <taxon>Cyperaceae</taxon>
        <taxon>Cyperoideae</taxon>
        <taxon>Cariceae</taxon>
        <taxon>Carex</taxon>
        <taxon>Carex subgen. Euthyceras</taxon>
    </lineage>
</organism>
<sequence>MSVLNRARIRGLYRTGSSLQIHLEYERYNSVISTGSLNSIKLLALEGCQRIKWEEITGPAAVQKTVAGCVNFEDPKNGSPKGLRPSNFVGD</sequence>
<comment type="caution">
    <text evidence="1">The sequence shown here is derived from an EMBL/GenBank/DDBJ whole genome shotgun (WGS) entry which is preliminary data.</text>
</comment>
<dbReference type="AlphaFoldDB" id="A0A833RCM6"/>
<name>A0A833RCM6_9POAL</name>
<evidence type="ECO:0000313" key="2">
    <source>
        <dbReference type="Proteomes" id="UP000623129"/>
    </source>
</evidence>